<organism evidence="2 3">
    <name type="scientific">Acinetobacter variabilis</name>
    <dbReference type="NCBI Taxonomy" id="70346"/>
    <lineage>
        <taxon>Bacteria</taxon>
        <taxon>Pseudomonadati</taxon>
        <taxon>Pseudomonadota</taxon>
        <taxon>Gammaproteobacteria</taxon>
        <taxon>Moraxellales</taxon>
        <taxon>Moraxellaceae</taxon>
        <taxon>Acinetobacter</taxon>
    </lineage>
</organism>
<name>N8WU16_9GAMM</name>
<keyword evidence="3" id="KW-1185">Reference proteome</keyword>
<dbReference type="HOGENOM" id="CLU_846301_0_0_6"/>
<dbReference type="InterPro" id="IPR035392">
    <property type="entry name" value="DUF5417"/>
</dbReference>
<dbReference type="PATRIC" id="fig|1217710.3.peg.587"/>
<protein>
    <submittedName>
        <fullName evidence="2">Uncharacterized protein</fullName>
    </submittedName>
</protein>
<proteinExistence type="predicted"/>
<reference evidence="2 3" key="1">
    <citation type="submission" date="2013-02" db="EMBL/GenBank/DDBJ databases">
        <title>The Genome Sequence of Acinetobacter sp. NIPH 899.</title>
        <authorList>
            <consortium name="The Broad Institute Genome Sequencing Platform"/>
            <consortium name="The Broad Institute Genome Sequencing Center for Infectious Disease"/>
            <person name="Cerqueira G."/>
            <person name="Feldgarden M."/>
            <person name="Courvalin P."/>
            <person name="Perichon B."/>
            <person name="Grillot-Courvalin C."/>
            <person name="Clermont D."/>
            <person name="Rocha E."/>
            <person name="Yoon E.-J."/>
            <person name="Nemec A."/>
            <person name="Walker B."/>
            <person name="Young S.K."/>
            <person name="Zeng Q."/>
            <person name="Gargeya S."/>
            <person name="Fitzgerald M."/>
            <person name="Haas B."/>
            <person name="Abouelleil A."/>
            <person name="Alvarado L."/>
            <person name="Arachchi H.M."/>
            <person name="Berlin A.M."/>
            <person name="Chapman S.B."/>
            <person name="Dewar J."/>
            <person name="Goldberg J."/>
            <person name="Griggs A."/>
            <person name="Gujja S."/>
            <person name="Hansen M."/>
            <person name="Howarth C."/>
            <person name="Imamovic A."/>
            <person name="Larimer J."/>
            <person name="McCowan C."/>
            <person name="Murphy C."/>
            <person name="Neiman D."/>
            <person name="Pearson M."/>
            <person name="Priest M."/>
            <person name="Roberts A."/>
            <person name="Saif S."/>
            <person name="Shea T."/>
            <person name="Sisk P."/>
            <person name="Sykes S."/>
            <person name="Wortman J."/>
            <person name="Nusbaum C."/>
            <person name="Birren B."/>
        </authorList>
    </citation>
    <scope>NUCLEOTIDE SEQUENCE [LARGE SCALE GENOMIC DNA]</scope>
    <source>
        <strain evidence="2 3">NIPH 899</strain>
    </source>
</reference>
<dbReference type="AlphaFoldDB" id="N8WU16"/>
<accession>N8WU16</accession>
<gene>
    <name evidence="2" type="ORF">F969_00620</name>
</gene>
<evidence type="ECO:0000256" key="1">
    <source>
        <dbReference type="SAM" id="MobiDB-lite"/>
    </source>
</evidence>
<comment type="caution">
    <text evidence="2">The sequence shown here is derived from an EMBL/GenBank/DDBJ whole genome shotgun (WGS) entry which is preliminary data.</text>
</comment>
<evidence type="ECO:0000313" key="3">
    <source>
        <dbReference type="Proteomes" id="UP000013070"/>
    </source>
</evidence>
<feature type="region of interest" description="Disordered" evidence="1">
    <location>
        <begin position="161"/>
        <end position="191"/>
    </location>
</feature>
<sequence length="328" mass="37021">MKLVRNAATTYDSENKEHRRNRGRIHFYQVEGNSDYEQEQLALVDAVLYSIQTTSDEAQSWHDRACLCADYSEGYACNYAVEVDEVEDFKALWKLVKAQVTEYAKLMKFIPSNSSYDLNILGYALASKIVRNSNGKYELHDRIYNLAVKWKADSAERKARAEKAAETVQPEVSAPAAEQTAPAPKTPGGKKIHITAETKGDDLQSFRLVSPCKDCPFRSDLPSHLRGWLGHDRAKQIATSVFELGQSFQCHKTTEHTDDDLDNGYKLKGCESQCAGASIMQIKLGRPSQWMQVAERLGMKKEIEAIQRLDLDAPVFESAQAFIDYHTR</sequence>
<dbReference type="Pfam" id="PF17438">
    <property type="entry name" value="DUF5417"/>
    <property type="match status" value="1"/>
</dbReference>
<dbReference type="Proteomes" id="UP000013070">
    <property type="component" value="Unassembled WGS sequence"/>
</dbReference>
<evidence type="ECO:0000313" key="2">
    <source>
        <dbReference type="EMBL" id="ENV00389.1"/>
    </source>
</evidence>
<dbReference type="EMBL" id="APPE01000031">
    <property type="protein sequence ID" value="ENV00389.1"/>
    <property type="molecule type" value="Genomic_DNA"/>
</dbReference>
<dbReference type="RefSeq" id="WP_004780882.1">
    <property type="nucleotide sequence ID" value="NZ_KB849398.1"/>
</dbReference>